<dbReference type="InterPro" id="IPR039391">
    <property type="entry name" value="Phytocyanin-like"/>
</dbReference>
<feature type="region of interest" description="Disordered" evidence="12">
    <location>
        <begin position="140"/>
        <end position="173"/>
    </location>
</feature>
<dbReference type="Gene3D" id="2.60.40.420">
    <property type="entry name" value="Cupredoxins - blue copper proteins"/>
    <property type="match status" value="1"/>
</dbReference>
<protein>
    <recommendedName>
        <fullName evidence="15">Phytocyanin domain-containing protein</fullName>
    </recommendedName>
</protein>
<evidence type="ECO:0000256" key="9">
    <source>
        <dbReference type="ARBA" id="ARBA00023288"/>
    </source>
</evidence>
<dbReference type="SUPFAM" id="SSF49503">
    <property type="entry name" value="Cupredoxins"/>
    <property type="match status" value="1"/>
</dbReference>
<evidence type="ECO:0000259" key="15">
    <source>
        <dbReference type="PROSITE" id="PS51485"/>
    </source>
</evidence>
<dbReference type="GO" id="GO:0009055">
    <property type="term" value="F:electron transfer activity"/>
    <property type="evidence" value="ECO:0007669"/>
    <property type="project" value="InterPro"/>
</dbReference>
<dbReference type="InterPro" id="IPR008972">
    <property type="entry name" value="Cupredoxin"/>
</dbReference>
<evidence type="ECO:0000256" key="7">
    <source>
        <dbReference type="ARBA" id="ARBA00023157"/>
    </source>
</evidence>
<evidence type="ECO:0000256" key="11">
    <source>
        <dbReference type="ARBA" id="ARBA00037626"/>
    </source>
</evidence>
<keyword evidence="13" id="KW-0812">Transmembrane</keyword>
<dbReference type="GO" id="GO:0009877">
    <property type="term" value="P:nodulation"/>
    <property type="evidence" value="ECO:0007669"/>
    <property type="project" value="UniProtKB-KW"/>
</dbReference>
<dbReference type="InterPro" id="IPR003245">
    <property type="entry name" value="Phytocyanin_dom"/>
</dbReference>
<keyword evidence="6 13" id="KW-0472">Membrane</keyword>
<evidence type="ECO:0000256" key="3">
    <source>
        <dbReference type="ARBA" id="ARBA00022475"/>
    </source>
</evidence>
<name>I3S314_LOTJA</name>
<evidence type="ECO:0000256" key="14">
    <source>
        <dbReference type="SAM" id="SignalP"/>
    </source>
</evidence>
<dbReference type="AlphaFoldDB" id="I3S314"/>
<dbReference type="GO" id="GO:0098552">
    <property type="term" value="C:side of membrane"/>
    <property type="evidence" value="ECO:0007669"/>
    <property type="project" value="UniProtKB-KW"/>
</dbReference>
<accession>I3S314</accession>
<keyword evidence="3" id="KW-1003">Cell membrane</keyword>
<proteinExistence type="evidence at transcript level"/>
<evidence type="ECO:0000313" key="16">
    <source>
        <dbReference type="EMBL" id="AFK34656.1"/>
    </source>
</evidence>
<evidence type="ECO:0000256" key="4">
    <source>
        <dbReference type="ARBA" id="ARBA00022622"/>
    </source>
</evidence>
<feature type="signal peptide" evidence="14">
    <location>
        <begin position="1"/>
        <end position="27"/>
    </location>
</feature>
<feature type="compositionally biased region" description="Low complexity" evidence="12">
    <location>
        <begin position="142"/>
        <end position="164"/>
    </location>
</feature>
<dbReference type="EMBL" id="BT134861">
    <property type="protein sequence ID" value="AFK34656.1"/>
    <property type="molecule type" value="mRNA"/>
</dbReference>
<feature type="chain" id="PRO_5003679208" description="Phytocyanin domain-containing protein" evidence="14">
    <location>
        <begin position="28"/>
        <end position="197"/>
    </location>
</feature>
<dbReference type="Pfam" id="PF02298">
    <property type="entry name" value="Cu_bind_like"/>
    <property type="match status" value="1"/>
</dbReference>
<comment type="similarity">
    <text evidence="10">Belongs to the early nodulin-like (ENODL) family.</text>
</comment>
<dbReference type="PROSITE" id="PS51485">
    <property type="entry name" value="PHYTOCYANIN"/>
    <property type="match status" value="1"/>
</dbReference>
<evidence type="ECO:0000256" key="12">
    <source>
        <dbReference type="SAM" id="MobiDB-lite"/>
    </source>
</evidence>
<keyword evidence="4" id="KW-0336">GPI-anchor</keyword>
<comment type="function">
    <text evidence="11">May act as a carbohydrate transporter.</text>
</comment>
<sequence>MGSLTRGFSMFMIMFSMWLLLLSFSQALEFVVGGNDNSWKVPVRSQDSLSQWAQSNRFSIGDSLIFTYDNETESVHVVNEEDYLKCKVEGEDHEVYLEGYNKVVFNRSGSHLFISGKDDHCKMGLKLAVVVMSHRHHTEILSSNSDPSSLSPSPSPAPSSSSSPTPSPSPASNGVASISRSGFIMWMGVALVMLFFL</sequence>
<dbReference type="PANTHER" id="PTHR33021:SF519">
    <property type="entry name" value="EARLY NODULIN-LIKE PROTEIN 10"/>
    <property type="match status" value="1"/>
</dbReference>
<evidence type="ECO:0000256" key="8">
    <source>
        <dbReference type="ARBA" id="ARBA00023180"/>
    </source>
</evidence>
<evidence type="ECO:0000256" key="1">
    <source>
        <dbReference type="ARBA" id="ARBA00004609"/>
    </source>
</evidence>
<keyword evidence="2" id="KW-0536">Nodulation</keyword>
<organism evidence="16">
    <name type="scientific">Lotus japonicus</name>
    <name type="common">Lotus corniculatus var. japonicus</name>
    <dbReference type="NCBI Taxonomy" id="34305"/>
    <lineage>
        <taxon>Eukaryota</taxon>
        <taxon>Viridiplantae</taxon>
        <taxon>Streptophyta</taxon>
        <taxon>Embryophyta</taxon>
        <taxon>Tracheophyta</taxon>
        <taxon>Spermatophyta</taxon>
        <taxon>Magnoliopsida</taxon>
        <taxon>eudicotyledons</taxon>
        <taxon>Gunneridae</taxon>
        <taxon>Pentapetalae</taxon>
        <taxon>rosids</taxon>
        <taxon>fabids</taxon>
        <taxon>Fabales</taxon>
        <taxon>Fabaceae</taxon>
        <taxon>Papilionoideae</taxon>
        <taxon>50 kb inversion clade</taxon>
        <taxon>NPAAA clade</taxon>
        <taxon>Hologalegina</taxon>
        <taxon>robinioid clade</taxon>
        <taxon>Loteae</taxon>
        <taxon>Lotus</taxon>
    </lineage>
</organism>
<dbReference type="PANTHER" id="PTHR33021">
    <property type="entry name" value="BLUE COPPER PROTEIN"/>
    <property type="match status" value="1"/>
</dbReference>
<evidence type="ECO:0000256" key="13">
    <source>
        <dbReference type="SAM" id="Phobius"/>
    </source>
</evidence>
<keyword evidence="7" id="KW-1015">Disulfide bond</keyword>
<evidence type="ECO:0000256" key="10">
    <source>
        <dbReference type="ARBA" id="ARBA00035011"/>
    </source>
</evidence>
<comment type="subcellular location">
    <subcellularLocation>
        <location evidence="1">Cell membrane</location>
        <topology evidence="1">Lipid-anchor</topology>
        <topology evidence="1">GPI-anchor</topology>
    </subcellularLocation>
</comment>
<keyword evidence="9" id="KW-0449">Lipoprotein</keyword>
<feature type="domain" description="Phytocyanin" evidence="15">
    <location>
        <begin position="28"/>
        <end position="133"/>
    </location>
</feature>
<evidence type="ECO:0000256" key="5">
    <source>
        <dbReference type="ARBA" id="ARBA00022729"/>
    </source>
</evidence>
<keyword evidence="8" id="KW-0325">Glycoprotein</keyword>
<keyword evidence="13" id="KW-1133">Transmembrane helix</keyword>
<feature type="transmembrane region" description="Helical" evidence="13">
    <location>
        <begin position="178"/>
        <end position="196"/>
    </location>
</feature>
<evidence type="ECO:0000256" key="6">
    <source>
        <dbReference type="ARBA" id="ARBA00023136"/>
    </source>
</evidence>
<reference evidence="16" key="1">
    <citation type="submission" date="2012-05" db="EMBL/GenBank/DDBJ databases">
        <authorList>
            <person name="Krishnakumar V."/>
            <person name="Cheung F."/>
            <person name="Xiao Y."/>
            <person name="Chan A."/>
            <person name="Moskal W.A."/>
            <person name="Town C.D."/>
        </authorList>
    </citation>
    <scope>NUCLEOTIDE SEQUENCE</scope>
</reference>
<dbReference type="FunFam" id="2.60.40.420:FF:000034">
    <property type="entry name" value="Cupredoxin superfamily protein"/>
    <property type="match status" value="1"/>
</dbReference>
<keyword evidence="5 14" id="KW-0732">Signal</keyword>
<dbReference type="GO" id="GO:0005886">
    <property type="term" value="C:plasma membrane"/>
    <property type="evidence" value="ECO:0007669"/>
    <property type="project" value="UniProtKB-SubCell"/>
</dbReference>
<evidence type="ECO:0000256" key="2">
    <source>
        <dbReference type="ARBA" id="ARBA00022458"/>
    </source>
</evidence>